<protein>
    <recommendedName>
        <fullName evidence="12">L-ascorbate oxidase</fullName>
    </recommendedName>
</protein>
<organism evidence="10 11">
    <name type="scientific">Owenia fusiformis</name>
    <name type="common">Polychaete worm</name>
    <dbReference type="NCBI Taxonomy" id="6347"/>
    <lineage>
        <taxon>Eukaryota</taxon>
        <taxon>Metazoa</taxon>
        <taxon>Spiralia</taxon>
        <taxon>Lophotrochozoa</taxon>
        <taxon>Annelida</taxon>
        <taxon>Polychaeta</taxon>
        <taxon>Sedentaria</taxon>
        <taxon>Canalipalpata</taxon>
        <taxon>Sabellida</taxon>
        <taxon>Oweniida</taxon>
        <taxon>Oweniidae</taxon>
        <taxon>Owenia</taxon>
    </lineage>
</organism>
<dbReference type="GO" id="GO:0016491">
    <property type="term" value="F:oxidoreductase activity"/>
    <property type="evidence" value="ECO:0007669"/>
    <property type="project" value="UniProtKB-KW"/>
</dbReference>
<evidence type="ECO:0008006" key="12">
    <source>
        <dbReference type="Google" id="ProtNLM"/>
    </source>
</evidence>
<reference evidence="10" key="1">
    <citation type="submission" date="2022-03" db="EMBL/GenBank/DDBJ databases">
        <authorList>
            <person name="Martin C."/>
        </authorList>
    </citation>
    <scope>NUCLEOTIDE SEQUENCE</scope>
</reference>
<evidence type="ECO:0000256" key="5">
    <source>
        <dbReference type="SAM" id="Phobius"/>
    </source>
</evidence>
<evidence type="ECO:0000256" key="6">
    <source>
        <dbReference type="SAM" id="SignalP"/>
    </source>
</evidence>
<dbReference type="InterPro" id="IPR011707">
    <property type="entry name" value="Cu-oxidase-like_N"/>
</dbReference>
<dbReference type="InterPro" id="IPR008972">
    <property type="entry name" value="Cupredoxin"/>
</dbReference>
<dbReference type="PANTHER" id="PTHR11709">
    <property type="entry name" value="MULTI-COPPER OXIDASE"/>
    <property type="match status" value="1"/>
</dbReference>
<dbReference type="OrthoDB" id="2121828at2759"/>
<comment type="caution">
    <text evidence="10">The sequence shown here is derived from an EMBL/GenBank/DDBJ whole genome shotgun (WGS) entry which is preliminary data.</text>
</comment>
<dbReference type="Pfam" id="PF07732">
    <property type="entry name" value="Cu-oxidase_3"/>
    <property type="match status" value="1"/>
</dbReference>
<feature type="transmembrane region" description="Helical" evidence="5">
    <location>
        <begin position="728"/>
        <end position="749"/>
    </location>
</feature>
<dbReference type="InterPro" id="IPR045087">
    <property type="entry name" value="Cu-oxidase_fam"/>
</dbReference>
<keyword evidence="5" id="KW-1133">Transmembrane helix</keyword>
<keyword evidence="4" id="KW-0186">Copper</keyword>
<dbReference type="Proteomes" id="UP000749559">
    <property type="component" value="Unassembled WGS sequence"/>
</dbReference>
<evidence type="ECO:0000259" key="7">
    <source>
        <dbReference type="Pfam" id="PF00394"/>
    </source>
</evidence>
<evidence type="ECO:0000256" key="3">
    <source>
        <dbReference type="ARBA" id="ARBA00023002"/>
    </source>
</evidence>
<comment type="similarity">
    <text evidence="1">Belongs to the multicopper oxidase family.</text>
</comment>
<evidence type="ECO:0000259" key="9">
    <source>
        <dbReference type="Pfam" id="PF07732"/>
    </source>
</evidence>
<dbReference type="EMBL" id="CAIIXF020000007">
    <property type="protein sequence ID" value="CAH1789305.1"/>
    <property type="molecule type" value="Genomic_DNA"/>
</dbReference>
<feature type="signal peptide" evidence="6">
    <location>
        <begin position="1"/>
        <end position="21"/>
    </location>
</feature>
<proteinExistence type="inferred from homology"/>
<keyword evidence="11" id="KW-1185">Reference proteome</keyword>
<sequence length="790" mass="88797">MRIFILFHGILLSLGVVITHGAVRTNKVTPGSDEDQSTVEFYLVIEHKFTMTKKVNGKTLPVRVMSNGTLSYRTASCDDFIHIDEDDSDDIIFADGGYKLVHAINGSIPGPPIVVYEGQQVVVHVTNKLINEGTTIHWHGVKQRNSPWMDGVGAVSQCTINPHETFTYRFIADDPGTHWYHAHVGAQRTEGIYGAFTVLEKKADEIKRRGSDKLPVFGSDHHMIVQDWLKESSVYVATLLHFDDVSFATGFDNPVCFRSSKQTDGIDSGVLPFEAGIINGKGNLHITQPGKNINEGLPTETFVVENSASGGVAMRFRLVNAAMHFAFRVSIDHHPLNVIATDGNHVNTMTVESVIIYGGERYDFWINATDPLGTGVYCVRFETLEKEKNGKRIEPGKVYALLRYQNVKPDKTNKFKICHENRNKCTAGKPCLVLNCPYRFYPVEENTLCIPLTDLRSPLMDPTHNSDPEHFTEMFLNYHFSGFDVLGQWVPTVNGRRHQPFIMPPQVYPQSLDSKHGICKLGTNPDVDECTHMVELPLGNTIQLVLMTTISPAINGVLNGNSHPIHIHGHSFQVLKVGWPHYNNMTGRYMQRNSDFECPSGLCHDDVRWRNSSWYNGNIPGIVNQGAPLKDTVLVPAGGYVVIRFKADNPGFWYSHCHIEFHNDEGMGMIFKEGAISDMNAAPPDMQRCGDFSFSEDTFNELMANPRPPGQTDTTQEDFENTKQYNKILVVALGTVSTLLVLSIIYHVYQISARKVKKQGYERIPSDETSSRQHAVYDRINNKSYKYYHE</sequence>
<dbReference type="GO" id="GO:0005507">
    <property type="term" value="F:copper ion binding"/>
    <property type="evidence" value="ECO:0007669"/>
    <property type="project" value="InterPro"/>
</dbReference>
<keyword evidence="6" id="KW-0732">Signal</keyword>
<evidence type="ECO:0000313" key="11">
    <source>
        <dbReference type="Proteomes" id="UP000749559"/>
    </source>
</evidence>
<dbReference type="CDD" id="cd13905">
    <property type="entry name" value="CuRO_3_tcLLC2_insect_like"/>
    <property type="match status" value="1"/>
</dbReference>
<feature type="domain" description="Plastocyanin-like" evidence="9">
    <location>
        <begin position="96"/>
        <end position="202"/>
    </location>
</feature>
<evidence type="ECO:0000256" key="4">
    <source>
        <dbReference type="ARBA" id="ARBA00023008"/>
    </source>
</evidence>
<dbReference type="Pfam" id="PF00394">
    <property type="entry name" value="Cu-oxidase"/>
    <property type="match status" value="1"/>
</dbReference>
<evidence type="ECO:0000256" key="1">
    <source>
        <dbReference type="ARBA" id="ARBA00010609"/>
    </source>
</evidence>
<name>A0A8S4P8H6_OWEFU</name>
<keyword evidence="5" id="KW-0812">Transmembrane</keyword>
<dbReference type="GO" id="GO:0006826">
    <property type="term" value="P:iron ion transport"/>
    <property type="evidence" value="ECO:0007669"/>
    <property type="project" value="TreeGrafter"/>
</dbReference>
<dbReference type="PROSITE" id="PS00080">
    <property type="entry name" value="MULTICOPPER_OXIDASE2"/>
    <property type="match status" value="1"/>
</dbReference>
<evidence type="ECO:0000259" key="8">
    <source>
        <dbReference type="Pfam" id="PF07731"/>
    </source>
</evidence>
<keyword evidence="3" id="KW-0560">Oxidoreductase</keyword>
<dbReference type="AlphaFoldDB" id="A0A8S4P8H6"/>
<dbReference type="Gene3D" id="2.60.40.420">
    <property type="entry name" value="Cupredoxins - blue copper proteins"/>
    <property type="match status" value="3"/>
</dbReference>
<evidence type="ECO:0000256" key="2">
    <source>
        <dbReference type="ARBA" id="ARBA00022723"/>
    </source>
</evidence>
<dbReference type="InterPro" id="IPR001117">
    <property type="entry name" value="Cu-oxidase_2nd"/>
</dbReference>
<feature type="domain" description="Plastocyanin-like" evidence="7">
    <location>
        <begin position="273"/>
        <end position="406"/>
    </location>
</feature>
<dbReference type="InterPro" id="IPR011706">
    <property type="entry name" value="Cu-oxidase_C"/>
</dbReference>
<dbReference type="GO" id="GO:0005886">
    <property type="term" value="C:plasma membrane"/>
    <property type="evidence" value="ECO:0007669"/>
    <property type="project" value="TreeGrafter"/>
</dbReference>
<feature type="chain" id="PRO_5035811435" description="L-ascorbate oxidase" evidence="6">
    <location>
        <begin position="22"/>
        <end position="790"/>
    </location>
</feature>
<feature type="domain" description="Plastocyanin-like" evidence="8">
    <location>
        <begin position="517"/>
        <end position="673"/>
    </location>
</feature>
<accession>A0A8S4P8H6</accession>
<dbReference type="CDD" id="cd13858">
    <property type="entry name" value="CuRO_1_tcLCC2_insect_like"/>
    <property type="match status" value="1"/>
</dbReference>
<evidence type="ECO:0000313" key="10">
    <source>
        <dbReference type="EMBL" id="CAH1789305.1"/>
    </source>
</evidence>
<keyword evidence="5" id="KW-0472">Membrane</keyword>
<dbReference type="Pfam" id="PF07731">
    <property type="entry name" value="Cu-oxidase_2"/>
    <property type="match status" value="1"/>
</dbReference>
<dbReference type="PANTHER" id="PTHR11709:SF394">
    <property type="entry name" value="FI03373P-RELATED"/>
    <property type="match status" value="1"/>
</dbReference>
<dbReference type="SUPFAM" id="SSF49503">
    <property type="entry name" value="Cupredoxins"/>
    <property type="match status" value="3"/>
</dbReference>
<dbReference type="InterPro" id="IPR002355">
    <property type="entry name" value="Cu_oxidase_Cu_BS"/>
</dbReference>
<keyword evidence="2" id="KW-0479">Metal-binding</keyword>
<gene>
    <name evidence="10" type="ORF">OFUS_LOCUS14688</name>
</gene>